<sequence length="43" mass="5338">IKNDLYTNRKWFIYRSFSYLPKVMFQFEKVHFLNFQTSKSTSP</sequence>
<accession>A0A0E2M6E5</accession>
<evidence type="ECO:0000313" key="1">
    <source>
        <dbReference type="EMBL" id="ERJ67337.1"/>
    </source>
</evidence>
<name>A0A0E2M6E5_PORGN</name>
<reference evidence="1 2" key="1">
    <citation type="submission" date="2013-06" db="EMBL/GenBank/DDBJ databases">
        <authorList>
            <person name="Weinstock G."/>
            <person name="Sodergren E."/>
            <person name="Lobos E.A."/>
            <person name="Fulton L."/>
            <person name="Fulton R."/>
            <person name="Courtney L."/>
            <person name="Fronick C."/>
            <person name="O'Laughlin M."/>
            <person name="Godfrey J."/>
            <person name="Wilson R.M."/>
            <person name="Miner T."/>
            <person name="Farmer C."/>
            <person name="Delehaunty K."/>
            <person name="Cordes M."/>
            <person name="Minx P."/>
            <person name="Tomlinson C."/>
            <person name="Chen J."/>
            <person name="Wollam A."/>
            <person name="Pepin K.H."/>
            <person name="Bhonagiri V."/>
            <person name="Zhang X."/>
            <person name="Warren W."/>
            <person name="Mitreva M."/>
            <person name="Mardis E.R."/>
            <person name="Wilson R.K."/>
        </authorList>
    </citation>
    <scope>NUCLEOTIDE SEQUENCE [LARGE SCALE GENOMIC DNA]</scope>
    <source>
        <strain evidence="1 2">F0570</strain>
    </source>
</reference>
<evidence type="ECO:0000313" key="2">
    <source>
        <dbReference type="Proteomes" id="UP000016630"/>
    </source>
</evidence>
<organism evidence="1 2">
    <name type="scientific">Porphyromonas gingivalis F0570</name>
    <dbReference type="NCBI Taxonomy" id="1227271"/>
    <lineage>
        <taxon>Bacteria</taxon>
        <taxon>Pseudomonadati</taxon>
        <taxon>Bacteroidota</taxon>
        <taxon>Bacteroidia</taxon>
        <taxon>Bacteroidales</taxon>
        <taxon>Porphyromonadaceae</taxon>
        <taxon>Porphyromonas</taxon>
    </lineage>
</organism>
<gene>
    <name evidence="1" type="ORF">HMPREF1555_00821</name>
</gene>
<dbReference type="HOGENOM" id="CLU_3244050_0_0_10"/>
<dbReference type="AlphaFoldDB" id="A0A0E2M6E5"/>
<dbReference type="EMBL" id="AWUW01000052">
    <property type="protein sequence ID" value="ERJ67337.1"/>
    <property type="molecule type" value="Genomic_DNA"/>
</dbReference>
<protein>
    <submittedName>
        <fullName evidence="1">Uncharacterized protein</fullName>
    </submittedName>
</protein>
<proteinExistence type="predicted"/>
<comment type="caution">
    <text evidence="1">The sequence shown here is derived from an EMBL/GenBank/DDBJ whole genome shotgun (WGS) entry which is preliminary data.</text>
</comment>
<feature type="non-terminal residue" evidence="1">
    <location>
        <position position="1"/>
    </location>
</feature>
<dbReference type="Proteomes" id="UP000016630">
    <property type="component" value="Unassembled WGS sequence"/>
</dbReference>